<dbReference type="InterPro" id="IPR036291">
    <property type="entry name" value="NAD(P)-bd_dom_sf"/>
</dbReference>
<dbReference type="InterPro" id="IPR001509">
    <property type="entry name" value="Epimerase_deHydtase"/>
</dbReference>
<name>A0A2U1LFX4_ARTAN</name>
<keyword evidence="9" id="KW-1185">Reference proteome</keyword>
<feature type="compositionally biased region" description="Basic and acidic residues" evidence="5">
    <location>
        <begin position="498"/>
        <end position="514"/>
    </location>
</feature>
<gene>
    <name evidence="8" type="ORF">CTI12_AA480800</name>
</gene>
<comment type="caution">
    <text evidence="8">The sequence shown here is derived from an EMBL/GenBank/DDBJ whole genome shotgun (WGS) entry which is preliminary data.</text>
</comment>
<evidence type="ECO:0000256" key="3">
    <source>
        <dbReference type="ARBA" id="ARBA00023235"/>
    </source>
</evidence>
<dbReference type="OrthoDB" id="591557at2759"/>
<evidence type="ECO:0000256" key="1">
    <source>
        <dbReference type="ARBA" id="ARBA00007637"/>
    </source>
</evidence>
<evidence type="ECO:0000256" key="4">
    <source>
        <dbReference type="SAM" id="Coils"/>
    </source>
</evidence>
<protein>
    <submittedName>
        <fullName evidence="8">F-box associated interaction domain-containing protein</fullName>
    </submittedName>
</protein>
<evidence type="ECO:0000313" key="8">
    <source>
        <dbReference type="EMBL" id="PWA47899.1"/>
    </source>
</evidence>
<feature type="domain" description="F-box associated beta-propeller type 1" evidence="7">
    <location>
        <begin position="106"/>
        <end position="223"/>
    </location>
</feature>
<dbReference type="GO" id="GO:0016853">
    <property type="term" value="F:isomerase activity"/>
    <property type="evidence" value="ECO:0007669"/>
    <property type="project" value="UniProtKB-KW"/>
</dbReference>
<proteinExistence type="inferred from homology"/>
<reference evidence="8 9" key="1">
    <citation type="journal article" date="2018" name="Mol. Plant">
        <title>The genome of Artemisia annua provides insight into the evolution of Asteraceae family and artemisinin biosynthesis.</title>
        <authorList>
            <person name="Shen Q."/>
            <person name="Zhang L."/>
            <person name="Liao Z."/>
            <person name="Wang S."/>
            <person name="Yan T."/>
            <person name="Shi P."/>
            <person name="Liu M."/>
            <person name="Fu X."/>
            <person name="Pan Q."/>
            <person name="Wang Y."/>
            <person name="Lv Z."/>
            <person name="Lu X."/>
            <person name="Zhang F."/>
            <person name="Jiang W."/>
            <person name="Ma Y."/>
            <person name="Chen M."/>
            <person name="Hao X."/>
            <person name="Li L."/>
            <person name="Tang Y."/>
            <person name="Lv G."/>
            <person name="Zhou Y."/>
            <person name="Sun X."/>
            <person name="Brodelius P.E."/>
            <person name="Rose J.K.C."/>
            <person name="Tang K."/>
        </authorList>
    </citation>
    <scope>NUCLEOTIDE SEQUENCE [LARGE SCALE GENOMIC DNA]</scope>
    <source>
        <strain evidence="9">cv. Huhao1</strain>
        <tissue evidence="8">Leaf</tissue>
    </source>
</reference>
<dbReference type="Gene3D" id="3.40.50.720">
    <property type="entry name" value="NAD(P)-binding Rossmann-like Domain"/>
    <property type="match status" value="1"/>
</dbReference>
<sequence length="532" mass="59237">MKVSIQSSKEQRFLTPSIQKTLGRYHFTIVSDFGLLHSVPYNNDHEEAVVSKLTIKHDYQRLPGSYGFSYILGSVNGLVLAKAHRDEFAAYIPLVLNPTTKDYLELPISIYNLRTNTWKHVISHSPYGECIKSWVPGVFVNGFLHWIVKGPSKQQVILAFSLADEKLSEVPPPNLYNKVDIVSHPKSMLGALGEKLAIFNNVKGDIWLMNEYGVQKSWTKIVLHGFNEIPMGRPRVVYDNGKVLSLANDLLWIYDVEEHTLSYPNKNRQIQMEDNCVHDRTHQPASLYAATKKAGEEIPHTYNHIYGLSITGLRFFTVYGPWGRPDMANALEDKETTILSLKASLANKEEARKVIEQDRDSMREVLQRVEEEAAAMRKKEEISDVAEEEEQGEELHNLEVSPSAFWANPRRFQLLGNNLIIMSLEAGDRVTVGTGGALFPLLCFRKRMPALMTDGGRGGRGRGRGVRGGRGRGEEGGVEGSMRGRGADGGVEGSMRGRGAEGEVEGSMRGRGAEEGVEGSMRGRGRGRVEAS</sequence>
<feature type="domain" description="NAD-dependent epimerase/dehydratase" evidence="6">
    <location>
        <begin position="263"/>
        <end position="328"/>
    </location>
</feature>
<keyword evidence="4" id="KW-0175">Coiled coil</keyword>
<feature type="region of interest" description="Disordered" evidence="5">
    <location>
        <begin position="453"/>
        <end position="532"/>
    </location>
</feature>
<feature type="compositionally biased region" description="Basic residues" evidence="5">
    <location>
        <begin position="459"/>
        <end position="470"/>
    </location>
</feature>
<dbReference type="Proteomes" id="UP000245207">
    <property type="component" value="Unassembled WGS sequence"/>
</dbReference>
<dbReference type="Pfam" id="PF01370">
    <property type="entry name" value="Epimerase"/>
    <property type="match status" value="1"/>
</dbReference>
<evidence type="ECO:0000313" key="9">
    <source>
        <dbReference type="Proteomes" id="UP000245207"/>
    </source>
</evidence>
<dbReference type="AlphaFoldDB" id="A0A2U1LFX4"/>
<keyword evidence="2" id="KW-0520">NAD</keyword>
<evidence type="ECO:0000256" key="5">
    <source>
        <dbReference type="SAM" id="MobiDB-lite"/>
    </source>
</evidence>
<dbReference type="PANTHER" id="PTHR43574">
    <property type="entry name" value="EPIMERASE-RELATED"/>
    <property type="match status" value="1"/>
</dbReference>
<dbReference type="STRING" id="35608.A0A2U1LFX4"/>
<dbReference type="EMBL" id="PKPP01009598">
    <property type="protein sequence ID" value="PWA47899.1"/>
    <property type="molecule type" value="Genomic_DNA"/>
</dbReference>
<evidence type="ECO:0000259" key="7">
    <source>
        <dbReference type="Pfam" id="PF07734"/>
    </source>
</evidence>
<dbReference type="Pfam" id="PF07734">
    <property type="entry name" value="FBA_1"/>
    <property type="match status" value="1"/>
</dbReference>
<comment type="similarity">
    <text evidence="1">Belongs to the NAD(P)-dependent epimerase/dehydratase family.</text>
</comment>
<dbReference type="InterPro" id="IPR006527">
    <property type="entry name" value="F-box-assoc_dom_typ1"/>
</dbReference>
<evidence type="ECO:0000259" key="6">
    <source>
        <dbReference type="Pfam" id="PF01370"/>
    </source>
</evidence>
<organism evidence="8 9">
    <name type="scientific">Artemisia annua</name>
    <name type="common">Sweet wormwood</name>
    <dbReference type="NCBI Taxonomy" id="35608"/>
    <lineage>
        <taxon>Eukaryota</taxon>
        <taxon>Viridiplantae</taxon>
        <taxon>Streptophyta</taxon>
        <taxon>Embryophyta</taxon>
        <taxon>Tracheophyta</taxon>
        <taxon>Spermatophyta</taxon>
        <taxon>Magnoliopsida</taxon>
        <taxon>eudicotyledons</taxon>
        <taxon>Gunneridae</taxon>
        <taxon>Pentapetalae</taxon>
        <taxon>asterids</taxon>
        <taxon>campanulids</taxon>
        <taxon>Asterales</taxon>
        <taxon>Asteraceae</taxon>
        <taxon>Asteroideae</taxon>
        <taxon>Anthemideae</taxon>
        <taxon>Artemisiinae</taxon>
        <taxon>Artemisia</taxon>
    </lineage>
</organism>
<feature type="coiled-coil region" evidence="4">
    <location>
        <begin position="331"/>
        <end position="379"/>
    </location>
</feature>
<accession>A0A2U1LFX4</accession>
<keyword evidence="3" id="KW-0413">Isomerase</keyword>
<dbReference type="SUPFAM" id="SSF51735">
    <property type="entry name" value="NAD(P)-binding Rossmann-fold domains"/>
    <property type="match status" value="1"/>
</dbReference>
<evidence type="ECO:0000256" key="2">
    <source>
        <dbReference type="ARBA" id="ARBA00023027"/>
    </source>
</evidence>